<proteinExistence type="predicted"/>
<sequence length="147" mass="17512">MIGALALIGASFLYEGHNTYFLGKPNLLGWGYSILFLIMWFWRCWFRYTYILTENEFIIISHGLGIKRTYVVNLNDTESFTNNYVRSFFKKTKIGHYIHRYSSMDPNPQRLLVFREKKHLAAVIFKGSDKFMRELKKLMPEKFLNFS</sequence>
<keyword evidence="1" id="KW-0472">Membrane</keyword>
<organism evidence="2">
    <name type="scientific">bioreactor metagenome</name>
    <dbReference type="NCBI Taxonomy" id="1076179"/>
    <lineage>
        <taxon>unclassified sequences</taxon>
        <taxon>metagenomes</taxon>
        <taxon>ecological metagenomes</taxon>
    </lineage>
</organism>
<protein>
    <recommendedName>
        <fullName evidence="3">DUF304 domain-containing protein</fullName>
    </recommendedName>
</protein>
<comment type="caution">
    <text evidence="2">The sequence shown here is derived from an EMBL/GenBank/DDBJ whole genome shotgun (WGS) entry which is preliminary data.</text>
</comment>
<evidence type="ECO:0008006" key="3">
    <source>
        <dbReference type="Google" id="ProtNLM"/>
    </source>
</evidence>
<keyword evidence="1" id="KW-1133">Transmembrane helix</keyword>
<feature type="transmembrane region" description="Helical" evidence="1">
    <location>
        <begin position="28"/>
        <end position="46"/>
    </location>
</feature>
<gene>
    <name evidence="2" type="ORF">SDC9_162407</name>
</gene>
<name>A0A645FKZ3_9ZZZZ</name>
<dbReference type="EMBL" id="VSSQ01061785">
    <property type="protein sequence ID" value="MPN15078.1"/>
    <property type="molecule type" value="Genomic_DNA"/>
</dbReference>
<dbReference type="AlphaFoldDB" id="A0A645FKZ3"/>
<keyword evidence="1" id="KW-0812">Transmembrane</keyword>
<evidence type="ECO:0000313" key="2">
    <source>
        <dbReference type="EMBL" id="MPN15078.1"/>
    </source>
</evidence>
<accession>A0A645FKZ3</accession>
<reference evidence="2" key="1">
    <citation type="submission" date="2019-08" db="EMBL/GenBank/DDBJ databases">
        <authorList>
            <person name="Kucharzyk K."/>
            <person name="Murdoch R.W."/>
            <person name="Higgins S."/>
            <person name="Loffler F."/>
        </authorList>
    </citation>
    <scope>NUCLEOTIDE SEQUENCE</scope>
</reference>
<evidence type="ECO:0000256" key="1">
    <source>
        <dbReference type="SAM" id="Phobius"/>
    </source>
</evidence>